<dbReference type="OrthoDB" id="473693at2"/>
<feature type="region of interest" description="Disordered" evidence="4">
    <location>
        <begin position="239"/>
        <end position="261"/>
    </location>
</feature>
<feature type="region of interest" description="Disordered" evidence="4">
    <location>
        <begin position="167"/>
        <end position="197"/>
    </location>
</feature>
<dbReference type="PROSITE" id="PS50222">
    <property type="entry name" value="EF_HAND_2"/>
    <property type="match status" value="1"/>
</dbReference>
<feature type="coiled-coil region" evidence="3">
    <location>
        <begin position="112"/>
        <end position="139"/>
    </location>
</feature>
<keyword evidence="7" id="KW-1185">Reference proteome</keyword>
<dbReference type="Gene3D" id="1.25.40.10">
    <property type="entry name" value="Tetratricopeptide repeat domain"/>
    <property type="match status" value="1"/>
</dbReference>
<dbReference type="GO" id="GO:0009279">
    <property type="term" value="C:cell outer membrane"/>
    <property type="evidence" value="ECO:0007669"/>
    <property type="project" value="TreeGrafter"/>
</dbReference>
<accession>A0A2T1E026</accession>
<feature type="domain" description="EF-hand" evidence="5">
    <location>
        <begin position="10"/>
        <end position="32"/>
    </location>
</feature>
<organism evidence="6 7">
    <name type="scientific">Stenomitos frigidus ULC18</name>
    <dbReference type="NCBI Taxonomy" id="2107698"/>
    <lineage>
        <taxon>Bacteria</taxon>
        <taxon>Bacillati</taxon>
        <taxon>Cyanobacteriota</taxon>
        <taxon>Cyanophyceae</taxon>
        <taxon>Leptolyngbyales</taxon>
        <taxon>Leptolyngbyaceae</taxon>
        <taxon>Stenomitos</taxon>
    </lineage>
</organism>
<keyword evidence="3" id="KW-0175">Coiled coil</keyword>
<protein>
    <recommendedName>
        <fullName evidence="5">EF-hand domain-containing protein</fullName>
    </recommendedName>
</protein>
<dbReference type="SUPFAM" id="SSF48452">
    <property type="entry name" value="TPR-like"/>
    <property type="match status" value="1"/>
</dbReference>
<reference evidence="6 7" key="2">
    <citation type="submission" date="2018-03" db="EMBL/GenBank/DDBJ databases">
        <title>The ancient ancestry and fast evolution of plastids.</title>
        <authorList>
            <person name="Moore K.R."/>
            <person name="Magnabosco C."/>
            <person name="Momper L."/>
            <person name="Gold D.A."/>
            <person name="Bosak T."/>
            <person name="Fournier G.P."/>
        </authorList>
    </citation>
    <scope>NUCLEOTIDE SEQUENCE [LARGE SCALE GENOMIC DNA]</scope>
    <source>
        <strain evidence="6 7">ULC18</strain>
    </source>
</reference>
<dbReference type="PROSITE" id="PS00018">
    <property type="entry name" value="EF_HAND_1"/>
    <property type="match status" value="1"/>
</dbReference>
<evidence type="ECO:0000313" key="7">
    <source>
        <dbReference type="Proteomes" id="UP000239576"/>
    </source>
</evidence>
<dbReference type="InterPro" id="IPR011990">
    <property type="entry name" value="TPR-like_helical_dom_sf"/>
</dbReference>
<dbReference type="EMBL" id="PVWK01000117">
    <property type="protein sequence ID" value="PSB26031.1"/>
    <property type="molecule type" value="Genomic_DNA"/>
</dbReference>
<evidence type="ECO:0000259" key="5">
    <source>
        <dbReference type="PROSITE" id="PS50222"/>
    </source>
</evidence>
<dbReference type="GO" id="GO:0046813">
    <property type="term" value="P:receptor-mediated virion attachment to host cell"/>
    <property type="evidence" value="ECO:0007669"/>
    <property type="project" value="TreeGrafter"/>
</dbReference>
<proteinExistence type="predicted"/>
<evidence type="ECO:0000256" key="1">
    <source>
        <dbReference type="ARBA" id="ARBA00022737"/>
    </source>
</evidence>
<dbReference type="PANTHER" id="PTHR44858:SF1">
    <property type="entry name" value="UDP-N-ACETYLGLUCOSAMINE--PEPTIDE N-ACETYLGLUCOSAMINYLTRANSFERASE SPINDLY-RELATED"/>
    <property type="match status" value="1"/>
</dbReference>
<dbReference type="AlphaFoldDB" id="A0A2T1E026"/>
<evidence type="ECO:0000256" key="2">
    <source>
        <dbReference type="ARBA" id="ARBA00022803"/>
    </source>
</evidence>
<feature type="compositionally biased region" description="Low complexity" evidence="4">
    <location>
        <begin position="244"/>
        <end position="258"/>
    </location>
</feature>
<dbReference type="InterPro" id="IPR050498">
    <property type="entry name" value="Ycf3"/>
</dbReference>
<evidence type="ECO:0000256" key="4">
    <source>
        <dbReference type="SAM" id="MobiDB-lite"/>
    </source>
</evidence>
<dbReference type="RefSeq" id="WP_106258397.1">
    <property type="nucleotide sequence ID" value="NZ_CAWNSW010000166.1"/>
</dbReference>
<dbReference type="Proteomes" id="UP000239576">
    <property type="component" value="Unassembled WGS sequence"/>
</dbReference>
<dbReference type="PROSITE" id="PS50293">
    <property type="entry name" value="TPR_REGION"/>
    <property type="match status" value="1"/>
</dbReference>
<reference evidence="7" key="1">
    <citation type="submission" date="2018-02" db="EMBL/GenBank/DDBJ databases">
        <authorList>
            <person name="Moore K."/>
            <person name="Momper L."/>
        </authorList>
    </citation>
    <scope>NUCLEOTIDE SEQUENCE [LARGE SCALE GENOMIC DNA]</scope>
    <source>
        <strain evidence="7">ULC18</strain>
    </source>
</reference>
<comment type="caution">
    <text evidence="6">The sequence shown here is derived from an EMBL/GenBank/DDBJ whole genome shotgun (WGS) entry which is preliminary data.</text>
</comment>
<dbReference type="InterPro" id="IPR002048">
    <property type="entry name" value="EF_hand_dom"/>
</dbReference>
<dbReference type="InterPro" id="IPR018247">
    <property type="entry name" value="EF_Hand_1_Ca_BS"/>
</dbReference>
<evidence type="ECO:0000313" key="6">
    <source>
        <dbReference type="EMBL" id="PSB26031.1"/>
    </source>
</evidence>
<dbReference type="PANTHER" id="PTHR44858">
    <property type="entry name" value="TETRATRICOPEPTIDE REPEAT PROTEIN 6"/>
    <property type="match status" value="1"/>
</dbReference>
<keyword evidence="2" id="KW-0802">TPR repeat</keyword>
<evidence type="ECO:0000256" key="3">
    <source>
        <dbReference type="SAM" id="Coils"/>
    </source>
</evidence>
<name>A0A2T1E026_9CYAN</name>
<sequence length="323" mass="35500">MEGIETGAADTDNNGVITIDELHDYAKRKVQEAAPAMKPESFAVKEGYTIMRARAPLGDPKLEYRKEVEQLAQQRNGQLSSIVLQGLDEKQKTLGLSPEEAKVIQSEVLRPYRELEEKLRRYEQELAEALQKESSLSEKTREDLKYFQKVLGLQDENVASIEARLPKAQQPRPRWPKLAPAAKTEIPSATTRSPEPVQLLQAPTSNAAPARRNNKPLIWVGGSVAVVSAIGISLSSLHSLQPKPSVSPSDSPATTPTSQMSAEDFFERALGKIKNGDNKGAIDDNTQAIKLKPQYSVAYYNQGIARAALGDQQAAIQDYNQAI</sequence>
<gene>
    <name evidence="6" type="ORF">C7B82_21265</name>
</gene>
<dbReference type="GO" id="GO:0005509">
    <property type="term" value="F:calcium ion binding"/>
    <property type="evidence" value="ECO:0007669"/>
    <property type="project" value="InterPro"/>
</dbReference>
<keyword evidence="1" id="KW-0677">Repeat</keyword>